<keyword evidence="2" id="KW-1185">Reference proteome</keyword>
<dbReference type="Proteomes" id="UP000183832">
    <property type="component" value="Unassembled WGS sequence"/>
</dbReference>
<feature type="non-terminal residue" evidence="1">
    <location>
        <position position="1"/>
    </location>
</feature>
<sequence length="98" mass="11757">FLCEYYFKACKNYFKNLFSTFKLHQIKSSISNSFHLEIIQNHFVKGNFLLPNIFIQSFIKCLCNQVQISEQYHHFSKEFILLIHYHSNIKSIAYAKQV</sequence>
<name>A0A1J1HR08_9DIPT</name>
<evidence type="ECO:0000313" key="1">
    <source>
        <dbReference type="EMBL" id="CRK90461.1"/>
    </source>
</evidence>
<gene>
    <name evidence="1" type="ORF">CLUMA_CG004174</name>
</gene>
<accession>A0A1J1HR08</accession>
<organism evidence="1 2">
    <name type="scientific">Clunio marinus</name>
    <dbReference type="NCBI Taxonomy" id="568069"/>
    <lineage>
        <taxon>Eukaryota</taxon>
        <taxon>Metazoa</taxon>
        <taxon>Ecdysozoa</taxon>
        <taxon>Arthropoda</taxon>
        <taxon>Hexapoda</taxon>
        <taxon>Insecta</taxon>
        <taxon>Pterygota</taxon>
        <taxon>Neoptera</taxon>
        <taxon>Endopterygota</taxon>
        <taxon>Diptera</taxon>
        <taxon>Nematocera</taxon>
        <taxon>Chironomoidea</taxon>
        <taxon>Chironomidae</taxon>
        <taxon>Clunio</taxon>
    </lineage>
</organism>
<dbReference type="EMBL" id="CVRI01000019">
    <property type="protein sequence ID" value="CRK90461.1"/>
    <property type="molecule type" value="Genomic_DNA"/>
</dbReference>
<dbReference type="AlphaFoldDB" id="A0A1J1HR08"/>
<proteinExistence type="predicted"/>
<reference evidence="1 2" key="1">
    <citation type="submission" date="2015-04" db="EMBL/GenBank/DDBJ databases">
        <authorList>
            <person name="Syromyatnikov M.Y."/>
            <person name="Popov V.N."/>
        </authorList>
    </citation>
    <scope>NUCLEOTIDE SEQUENCE [LARGE SCALE GENOMIC DNA]</scope>
</reference>
<protein>
    <submittedName>
        <fullName evidence="1">CLUMA_CG004174, isoform A</fullName>
    </submittedName>
</protein>
<evidence type="ECO:0000313" key="2">
    <source>
        <dbReference type="Proteomes" id="UP000183832"/>
    </source>
</evidence>